<dbReference type="EMBL" id="VUMN01000011">
    <property type="protein sequence ID" value="MSS58412.1"/>
    <property type="molecule type" value="Genomic_DNA"/>
</dbReference>
<accession>A0A7X2TF99</accession>
<name>A0A7X2TF99_9FIRM</name>
<dbReference type="InterPro" id="IPR025420">
    <property type="entry name" value="DUF4143"/>
</dbReference>
<dbReference type="GO" id="GO:0005524">
    <property type="term" value="F:ATP binding"/>
    <property type="evidence" value="ECO:0007669"/>
    <property type="project" value="UniProtKB-KW"/>
</dbReference>
<gene>
    <name evidence="3" type="ORF">FYJ51_05790</name>
</gene>
<dbReference type="RefSeq" id="WP_154504165.1">
    <property type="nucleotide sequence ID" value="NZ_VUMN01000011.1"/>
</dbReference>
<proteinExistence type="predicted"/>
<keyword evidence="4" id="KW-1185">Reference proteome</keyword>
<protein>
    <submittedName>
        <fullName evidence="3">ATP-binding protein</fullName>
    </submittedName>
</protein>
<dbReference type="Pfam" id="PF13173">
    <property type="entry name" value="AAA_14"/>
    <property type="match status" value="1"/>
</dbReference>
<dbReference type="PANTHER" id="PTHR33295:SF18">
    <property type="entry name" value="AAA+ ATPASE DOMAIN-CONTAINING PROTEIN"/>
    <property type="match status" value="1"/>
</dbReference>
<keyword evidence="3" id="KW-0547">Nucleotide-binding</keyword>
<feature type="domain" description="AAA" evidence="1">
    <location>
        <begin position="21"/>
        <end position="171"/>
    </location>
</feature>
<dbReference type="Gene3D" id="3.40.50.300">
    <property type="entry name" value="P-loop containing nucleotide triphosphate hydrolases"/>
    <property type="match status" value="1"/>
</dbReference>
<reference evidence="3 4" key="1">
    <citation type="submission" date="2019-08" db="EMBL/GenBank/DDBJ databases">
        <title>In-depth cultivation of the pig gut microbiome towards novel bacterial diversity and tailored functional studies.</title>
        <authorList>
            <person name="Wylensek D."/>
            <person name="Hitch T.C.A."/>
            <person name="Clavel T."/>
        </authorList>
    </citation>
    <scope>NUCLEOTIDE SEQUENCE [LARGE SCALE GENOMIC DNA]</scope>
    <source>
        <strain evidence="3 4">Oil+RF-744-GAM-WT-6</strain>
    </source>
</reference>
<feature type="domain" description="DUF4143" evidence="2">
    <location>
        <begin position="218"/>
        <end position="383"/>
    </location>
</feature>
<evidence type="ECO:0000313" key="4">
    <source>
        <dbReference type="Proteomes" id="UP000461880"/>
    </source>
</evidence>
<dbReference type="AlphaFoldDB" id="A0A7X2TF99"/>
<dbReference type="Pfam" id="PF13635">
    <property type="entry name" value="DUF4143"/>
    <property type="match status" value="1"/>
</dbReference>
<evidence type="ECO:0000313" key="3">
    <source>
        <dbReference type="EMBL" id="MSS58412.1"/>
    </source>
</evidence>
<dbReference type="Proteomes" id="UP000461880">
    <property type="component" value="Unassembled WGS sequence"/>
</dbReference>
<evidence type="ECO:0000259" key="1">
    <source>
        <dbReference type="Pfam" id="PF13173"/>
    </source>
</evidence>
<dbReference type="InterPro" id="IPR027417">
    <property type="entry name" value="P-loop_NTPase"/>
</dbReference>
<keyword evidence="3" id="KW-0067">ATP-binding</keyword>
<organism evidence="3 4">
    <name type="scientific">Stecheria intestinalis</name>
    <dbReference type="NCBI Taxonomy" id="2606630"/>
    <lineage>
        <taxon>Bacteria</taxon>
        <taxon>Bacillati</taxon>
        <taxon>Bacillota</taxon>
        <taxon>Erysipelotrichia</taxon>
        <taxon>Erysipelotrichales</taxon>
        <taxon>Erysipelotrichaceae</taxon>
        <taxon>Stecheria</taxon>
    </lineage>
</organism>
<evidence type="ECO:0000259" key="2">
    <source>
        <dbReference type="Pfam" id="PF13635"/>
    </source>
</evidence>
<dbReference type="PANTHER" id="PTHR33295">
    <property type="entry name" value="ATPASE"/>
    <property type="match status" value="1"/>
</dbReference>
<sequence>MEYARQKYLNMLIERKWNGLVKIVTGARRVGKSYLMNELFYQSLRSDGVPADHIIRFSFDSDEDIDLLSSYYPEQETKIYTKKNVYVVNAAKFRAYIRDHTNDTNQFYLLLDEVQLLENFTGTLNSYLRLKNFDLYVTGSNSHFLSTDIATEFRGRGSEIHMLPLTFREYCENVPADRVQSAWGTYLIYGGIPIVAQMQTETEKTTYLKNLCSETYLKDIVNRNDIRKTQELSDTFDMFASMIGSPVNMLKLANTFHSMHHKEINAGTLAKFEELMENAYLISKAKKYSIKGKKYIDQPFKLYFEDTGVRNARLNFRQIEETHLMENVIYNELRARGFNVDVGEMDVNVPTVRTDANGKTIYARKALEIDFVATLGSRKYYIQSALSIADEEKEYQEKRSLYAIDDSFKKIVVTKNGMPVTRDEKGITTMDLFTFLLDENSLEL</sequence>
<dbReference type="SUPFAM" id="SSF52540">
    <property type="entry name" value="P-loop containing nucleoside triphosphate hydrolases"/>
    <property type="match status" value="1"/>
</dbReference>
<comment type="caution">
    <text evidence="3">The sequence shown here is derived from an EMBL/GenBank/DDBJ whole genome shotgun (WGS) entry which is preliminary data.</text>
</comment>
<dbReference type="InterPro" id="IPR041682">
    <property type="entry name" value="AAA_14"/>
</dbReference>